<organism evidence="1 2">
    <name type="scientific">Hibiscus syriacus</name>
    <name type="common">Rose of Sharon</name>
    <dbReference type="NCBI Taxonomy" id="106335"/>
    <lineage>
        <taxon>Eukaryota</taxon>
        <taxon>Viridiplantae</taxon>
        <taxon>Streptophyta</taxon>
        <taxon>Embryophyta</taxon>
        <taxon>Tracheophyta</taxon>
        <taxon>Spermatophyta</taxon>
        <taxon>Magnoliopsida</taxon>
        <taxon>eudicotyledons</taxon>
        <taxon>Gunneridae</taxon>
        <taxon>Pentapetalae</taxon>
        <taxon>rosids</taxon>
        <taxon>malvids</taxon>
        <taxon>Malvales</taxon>
        <taxon>Malvaceae</taxon>
        <taxon>Malvoideae</taxon>
        <taxon>Hibiscus</taxon>
    </lineage>
</organism>
<dbReference type="Proteomes" id="UP000436088">
    <property type="component" value="Unassembled WGS sequence"/>
</dbReference>
<dbReference type="AlphaFoldDB" id="A0A6A2YEP6"/>
<gene>
    <name evidence="1" type="ORF">F3Y22_tig00111833pilonHSYRG00004</name>
</gene>
<evidence type="ECO:0000313" key="2">
    <source>
        <dbReference type="Proteomes" id="UP000436088"/>
    </source>
</evidence>
<reference evidence="1" key="1">
    <citation type="submission" date="2019-09" db="EMBL/GenBank/DDBJ databases">
        <title>Draft genome information of white flower Hibiscus syriacus.</title>
        <authorList>
            <person name="Kim Y.-M."/>
        </authorList>
    </citation>
    <scope>NUCLEOTIDE SEQUENCE [LARGE SCALE GENOMIC DNA]</scope>
    <source>
        <strain evidence="1">YM2019G1</strain>
    </source>
</reference>
<dbReference type="PANTHER" id="PTHR34683">
    <property type="entry name" value="EXPRESSED PROTEIN-RELATED"/>
    <property type="match status" value="1"/>
</dbReference>
<accession>A0A6A2YEP6</accession>
<sequence length="60" mass="6446">MAAAAAALSPVSPSRLTCNSNFQFSSEEEKGQENSATLTEKFAPKFDGLRFIGTLITAHR</sequence>
<dbReference type="EMBL" id="VEPZ02001440">
    <property type="protein sequence ID" value="KAE8672917.1"/>
    <property type="molecule type" value="Genomic_DNA"/>
</dbReference>
<evidence type="ECO:0000313" key="1">
    <source>
        <dbReference type="EMBL" id="KAE8672917.1"/>
    </source>
</evidence>
<name>A0A6A2YEP6_HIBSY</name>
<keyword evidence="2" id="KW-1185">Reference proteome</keyword>
<comment type="caution">
    <text evidence="1">The sequence shown here is derived from an EMBL/GenBank/DDBJ whole genome shotgun (WGS) entry which is preliminary data.</text>
</comment>
<dbReference type="PANTHER" id="PTHR34683:SF2">
    <property type="entry name" value="EXPRESSED PROTEIN"/>
    <property type="match status" value="1"/>
</dbReference>
<proteinExistence type="predicted"/>
<protein>
    <submittedName>
        <fullName evidence="1">Serine/threonine-protein phosphatase 7 long form-like protein</fullName>
    </submittedName>
</protein>